<dbReference type="InterPro" id="IPR033749">
    <property type="entry name" value="Polyprenyl_synt_CS"/>
</dbReference>
<sequence>MAHIKMEERNDAKRFGEMFQELVREIVEPDLEDDEIGDAMKRFKHVLEYNVPGGKRNRGLTVLSSYKSLKDKSSLDDEEMKCAMVLGWCIEWLQAYFLVSDDMMDGSITRRGQPCWYKKPGIGLDAINDSFFIEVCIYKMLKKTIRNKPYYISVVELFHEIDKVIQVGGALLAHLLQICTVRQGG</sequence>
<evidence type="ECO:0000256" key="4">
    <source>
        <dbReference type="ARBA" id="ARBA00022842"/>
    </source>
</evidence>
<evidence type="ECO:0000256" key="1">
    <source>
        <dbReference type="ARBA" id="ARBA00001946"/>
    </source>
</evidence>
<dbReference type="InterPro" id="IPR008949">
    <property type="entry name" value="Isoprenoid_synthase_dom_sf"/>
</dbReference>
<reference evidence="7" key="1">
    <citation type="submission" date="2025-08" db="UniProtKB">
        <authorList>
            <consortium name="RefSeq"/>
        </authorList>
    </citation>
    <scope>IDENTIFICATION</scope>
    <source>
        <tissue evidence="7">Testes</tissue>
    </source>
</reference>
<name>A0ABM0MX37_SACKO</name>
<dbReference type="Gene3D" id="1.10.600.10">
    <property type="entry name" value="Farnesyl Diphosphate Synthase"/>
    <property type="match status" value="1"/>
</dbReference>
<comment type="cofactor">
    <cofactor evidence="1">
        <name>Mg(2+)</name>
        <dbReference type="ChEBI" id="CHEBI:18420"/>
    </cofactor>
</comment>
<keyword evidence="4" id="KW-0460">Magnesium</keyword>
<keyword evidence="2" id="KW-0808">Transferase</keyword>
<accession>A0ABM0MX37</accession>
<gene>
    <name evidence="7" type="primary">LOC102802847</name>
</gene>
<evidence type="ECO:0000313" key="6">
    <source>
        <dbReference type="Proteomes" id="UP000694865"/>
    </source>
</evidence>
<dbReference type="PANTHER" id="PTHR11525">
    <property type="entry name" value="FARNESYL-PYROPHOSPHATE SYNTHETASE"/>
    <property type="match status" value="1"/>
</dbReference>
<dbReference type="PROSITE" id="PS00723">
    <property type="entry name" value="POLYPRENYL_SYNTHASE_1"/>
    <property type="match status" value="1"/>
</dbReference>
<proteinExistence type="predicted"/>
<protein>
    <recommendedName>
        <fullName evidence="5">Farnesyl pyrophosphate synthase</fullName>
    </recommendedName>
</protein>
<evidence type="ECO:0000313" key="7">
    <source>
        <dbReference type="RefSeq" id="XP_006824578.1"/>
    </source>
</evidence>
<dbReference type="InterPro" id="IPR039702">
    <property type="entry name" value="FPS1-like"/>
</dbReference>
<keyword evidence="6" id="KW-1185">Reference proteome</keyword>
<dbReference type="InterPro" id="IPR000092">
    <property type="entry name" value="Polyprenyl_synt"/>
</dbReference>
<dbReference type="Pfam" id="PF00348">
    <property type="entry name" value="polyprenyl_synt"/>
    <property type="match status" value="1"/>
</dbReference>
<evidence type="ECO:0000256" key="2">
    <source>
        <dbReference type="ARBA" id="ARBA00022679"/>
    </source>
</evidence>
<keyword evidence="3" id="KW-0479">Metal-binding</keyword>
<dbReference type="PANTHER" id="PTHR11525:SF0">
    <property type="entry name" value="FARNESYL PYROPHOSPHATE SYNTHASE"/>
    <property type="match status" value="1"/>
</dbReference>
<dbReference type="GeneID" id="102802847"/>
<dbReference type="SUPFAM" id="SSF48576">
    <property type="entry name" value="Terpenoid synthases"/>
    <property type="match status" value="1"/>
</dbReference>
<dbReference type="Proteomes" id="UP000694865">
    <property type="component" value="Unplaced"/>
</dbReference>
<dbReference type="RefSeq" id="XP_006824578.1">
    <property type="nucleotide sequence ID" value="XM_006824515.1"/>
</dbReference>
<evidence type="ECO:0000256" key="3">
    <source>
        <dbReference type="ARBA" id="ARBA00022723"/>
    </source>
</evidence>
<evidence type="ECO:0000256" key="5">
    <source>
        <dbReference type="ARBA" id="ARBA00034546"/>
    </source>
</evidence>
<organism evidence="6 7">
    <name type="scientific">Saccoglossus kowalevskii</name>
    <name type="common">Acorn worm</name>
    <dbReference type="NCBI Taxonomy" id="10224"/>
    <lineage>
        <taxon>Eukaryota</taxon>
        <taxon>Metazoa</taxon>
        <taxon>Hemichordata</taxon>
        <taxon>Enteropneusta</taxon>
        <taxon>Harrimaniidae</taxon>
        <taxon>Saccoglossus</taxon>
    </lineage>
</organism>